<comment type="caution">
    <text evidence="1">The sequence shown here is derived from an EMBL/GenBank/DDBJ whole genome shotgun (WGS) entry which is preliminary data.</text>
</comment>
<keyword evidence="2" id="KW-1185">Reference proteome</keyword>
<accession>A0ACB1APR9</accession>
<sequence length="79" mass="9329">MKTNHSTHLKASLFWFAKHVKEGRGWDGRLCSANWAHSFHLHLFEFVFSCFAYVRILLLDSLFVIFSVRQKAWLGQVIF</sequence>
<organism evidence="1 2">
    <name type="scientific">Meloidogyne enterolobii</name>
    <name type="common">Root-knot nematode worm</name>
    <name type="synonym">Meloidogyne mayaguensis</name>
    <dbReference type="NCBI Taxonomy" id="390850"/>
    <lineage>
        <taxon>Eukaryota</taxon>
        <taxon>Metazoa</taxon>
        <taxon>Ecdysozoa</taxon>
        <taxon>Nematoda</taxon>
        <taxon>Chromadorea</taxon>
        <taxon>Rhabditida</taxon>
        <taxon>Tylenchina</taxon>
        <taxon>Tylenchomorpha</taxon>
        <taxon>Tylenchoidea</taxon>
        <taxon>Meloidogynidae</taxon>
        <taxon>Meloidogyninae</taxon>
        <taxon>Meloidogyne</taxon>
    </lineage>
</organism>
<proteinExistence type="predicted"/>
<name>A0ACB1APR9_MELEN</name>
<gene>
    <name evidence="1" type="ORF">MENTE1834_LOCUS40756</name>
</gene>
<protein>
    <submittedName>
        <fullName evidence="1">Uncharacterized protein</fullName>
    </submittedName>
</protein>
<evidence type="ECO:0000313" key="1">
    <source>
        <dbReference type="EMBL" id="CAK5094784.1"/>
    </source>
</evidence>
<evidence type="ECO:0000313" key="2">
    <source>
        <dbReference type="Proteomes" id="UP001497535"/>
    </source>
</evidence>
<dbReference type="Proteomes" id="UP001497535">
    <property type="component" value="Unassembled WGS sequence"/>
</dbReference>
<reference evidence="1" key="1">
    <citation type="submission" date="2023-11" db="EMBL/GenBank/DDBJ databases">
        <authorList>
            <person name="Poullet M."/>
        </authorList>
    </citation>
    <scope>NUCLEOTIDE SEQUENCE</scope>
    <source>
        <strain evidence="1">E1834</strain>
    </source>
</reference>
<dbReference type="EMBL" id="CAVMJV010000097">
    <property type="protein sequence ID" value="CAK5094784.1"/>
    <property type="molecule type" value="Genomic_DNA"/>
</dbReference>